<dbReference type="Proteomes" id="UP000474758">
    <property type="component" value="Unassembled WGS sequence"/>
</dbReference>
<gene>
    <name evidence="1" type="ORF">G5V65_06070</name>
</gene>
<comment type="caution">
    <text evidence="1">The sequence shown here is derived from an EMBL/GenBank/DDBJ whole genome shotgun (WGS) entry which is preliminary data.</text>
</comment>
<evidence type="ECO:0000313" key="2">
    <source>
        <dbReference type="Proteomes" id="UP000474758"/>
    </source>
</evidence>
<protein>
    <submittedName>
        <fullName evidence="1">Uncharacterized protein</fullName>
    </submittedName>
</protein>
<reference evidence="1 2" key="1">
    <citation type="submission" date="2020-02" db="EMBL/GenBank/DDBJ databases">
        <title>Rhodobacter translucens sp. nov., a novel bacterium isolated from activated sludge.</title>
        <authorList>
            <person name="Liu J."/>
        </authorList>
    </citation>
    <scope>NUCLEOTIDE SEQUENCE [LARGE SCALE GENOMIC DNA]</scope>
    <source>
        <strain evidence="1 2">HX-7-19</strain>
    </source>
</reference>
<organism evidence="1 2">
    <name type="scientific">Paragemmobacter kunshanensis</name>
    <dbReference type="NCBI Taxonomy" id="2583234"/>
    <lineage>
        <taxon>Bacteria</taxon>
        <taxon>Pseudomonadati</taxon>
        <taxon>Pseudomonadota</taxon>
        <taxon>Alphaproteobacteria</taxon>
        <taxon>Rhodobacterales</taxon>
        <taxon>Paracoccaceae</taxon>
        <taxon>Paragemmobacter</taxon>
    </lineage>
</organism>
<sequence length="311" mass="35876">MAAIARSHQSRALCCSGSRGRSMQYESLSGYITAMAATPPKGPMAIILAEDPTEVDTTLRHHLQAGFRDVLMLAPEGIDLPPGLEGQVHRISHDTHAENSLVTAVNRLIEAFPGLWMYYCFNGEYLFYPFCETRTVRDLIAFHAEERRDAMLTYVIDLYAEDLDRFPNAVSLENAHLDRSGYYALARQDPENNWHPKERQLDFFGGLRWRFEEHVPWTRRKIDRISLFKSRKGLVLSPDFVFSDEEYNTYACPWHNNLTACVCSFRTAKALKTNPGSRWEINSFRWHNSTAFQWPSQQLMDLGLMEPGQWF</sequence>
<keyword evidence="2" id="KW-1185">Reference proteome</keyword>
<name>A0A6M1TU66_9RHOB</name>
<dbReference type="EMBL" id="JAALFE010000004">
    <property type="protein sequence ID" value="NGQ90456.1"/>
    <property type="molecule type" value="Genomic_DNA"/>
</dbReference>
<evidence type="ECO:0000313" key="1">
    <source>
        <dbReference type="EMBL" id="NGQ90456.1"/>
    </source>
</evidence>
<accession>A0A6M1TU66</accession>
<proteinExistence type="predicted"/>
<dbReference type="AlphaFoldDB" id="A0A6M1TU66"/>